<accession>A0A6M3IM13</accession>
<evidence type="ECO:0000313" key="1">
    <source>
        <dbReference type="EMBL" id="QJA58434.1"/>
    </source>
</evidence>
<reference evidence="1" key="1">
    <citation type="submission" date="2020-03" db="EMBL/GenBank/DDBJ databases">
        <title>The deep terrestrial virosphere.</title>
        <authorList>
            <person name="Holmfeldt K."/>
            <person name="Nilsson E."/>
            <person name="Simone D."/>
            <person name="Lopez-Fernandez M."/>
            <person name="Wu X."/>
            <person name="de Brujin I."/>
            <person name="Lundin D."/>
            <person name="Andersson A."/>
            <person name="Bertilsson S."/>
            <person name="Dopson M."/>
        </authorList>
    </citation>
    <scope>NUCLEOTIDE SEQUENCE</scope>
    <source>
        <strain evidence="1">MM415B01448</strain>
    </source>
</reference>
<organism evidence="1">
    <name type="scientific">viral metagenome</name>
    <dbReference type="NCBI Taxonomy" id="1070528"/>
    <lineage>
        <taxon>unclassified sequences</taxon>
        <taxon>metagenomes</taxon>
        <taxon>organismal metagenomes</taxon>
    </lineage>
</organism>
<dbReference type="AlphaFoldDB" id="A0A6M3IM13"/>
<proteinExistence type="predicted"/>
<gene>
    <name evidence="1" type="ORF">MM415B01448_0006</name>
</gene>
<name>A0A6M3IM13_9ZZZZ</name>
<protein>
    <submittedName>
        <fullName evidence="1">Uncharacterized protein</fullName>
    </submittedName>
</protein>
<dbReference type="EMBL" id="MT141324">
    <property type="protein sequence ID" value="QJA58434.1"/>
    <property type="molecule type" value="Genomic_DNA"/>
</dbReference>
<sequence>MTNQETMQQLIKDELDIFRRAGGMGSWPSEFDQDMNDITIEKIKTFAALNNNGLGSYCYLGKINRYSEDEGKPYLVPYDGQRVFNFEYGFMLPVYDEKLVELIRDREHAEYTGTKEDYRRITEIMDRIQELGGIHLFWI</sequence>